<feature type="domain" description="RmlD-like substrate binding" evidence="7">
    <location>
        <begin position="4"/>
        <end position="283"/>
    </location>
</feature>
<dbReference type="Proteomes" id="UP000295777">
    <property type="component" value="Unassembled WGS sequence"/>
</dbReference>
<dbReference type="SUPFAM" id="SSF51735">
    <property type="entry name" value="NAD(P)-binding Rossmann-fold domains"/>
    <property type="match status" value="1"/>
</dbReference>
<dbReference type="EMBL" id="SMFV01000003">
    <property type="protein sequence ID" value="TCK04462.1"/>
    <property type="molecule type" value="Genomic_DNA"/>
</dbReference>
<dbReference type="GO" id="GO:0008831">
    <property type="term" value="F:dTDP-4-dehydrorhamnose reductase activity"/>
    <property type="evidence" value="ECO:0007669"/>
    <property type="project" value="UniProtKB-EC"/>
</dbReference>
<evidence type="ECO:0000256" key="4">
    <source>
        <dbReference type="ARBA" id="ARBA00017099"/>
    </source>
</evidence>
<protein>
    <recommendedName>
        <fullName evidence="4 6">dTDP-4-dehydrorhamnose reductase</fullName>
        <ecNumber evidence="3 6">1.1.1.133</ecNumber>
    </recommendedName>
</protein>
<keyword evidence="6" id="KW-0521">NADP</keyword>
<dbReference type="GO" id="GO:0019305">
    <property type="term" value="P:dTDP-rhamnose biosynthetic process"/>
    <property type="evidence" value="ECO:0007669"/>
    <property type="project" value="UniProtKB-UniPathway"/>
</dbReference>
<dbReference type="Gene3D" id="3.40.50.720">
    <property type="entry name" value="NAD(P)-binding Rossmann-like Domain"/>
    <property type="match status" value="1"/>
</dbReference>
<evidence type="ECO:0000256" key="6">
    <source>
        <dbReference type="RuleBase" id="RU364082"/>
    </source>
</evidence>
<evidence type="ECO:0000313" key="9">
    <source>
        <dbReference type="Proteomes" id="UP000295777"/>
    </source>
</evidence>
<proteinExistence type="inferred from homology"/>
<evidence type="ECO:0000256" key="5">
    <source>
        <dbReference type="ARBA" id="ARBA00048200"/>
    </source>
</evidence>
<comment type="similarity">
    <text evidence="2 6">Belongs to the dTDP-4-dehydrorhamnose reductase family.</text>
</comment>
<dbReference type="InterPro" id="IPR036291">
    <property type="entry name" value="NAD(P)-bd_dom_sf"/>
</dbReference>
<reference evidence="8 9" key="1">
    <citation type="submission" date="2019-03" db="EMBL/GenBank/DDBJ databases">
        <title>Genomic Encyclopedia of Archaeal and Bacterial Type Strains, Phase II (KMG-II): from individual species to whole genera.</title>
        <authorList>
            <person name="Goeker M."/>
        </authorList>
    </citation>
    <scope>NUCLEOTIDE SEQUENCE [LARGE SCALE GENOMIC DNA]</scope>
    <source>
        <strain evidence="8 9">DSM 24425</strain>
    </source>
</reference>
<comment type="function">
    <text evidence="6">Catalyzes the reduction of dTDP-6-deoxy-L-lyxo-4-hexulose to yield dTDP-L-rhamnose.</text>
</comment>
<dbReference type="InterPro" id="IPR005913">
    <property type="entry name" value="dTDP_dehydrorham_reduct"/>
</dbReference>
<dbReference type="NCBIfam" id="TIGR01214">
    <property type="entry name" value="rmlD"/>
    <property type="match status" value="1"/>
</dbReference>
<organism evidence="8 9">
    <name type="scientific">Phorcysia thermohydrogeniphila</name>
    <dbReference type="NCBI Taxonomy" id="936138"/>
    <lineage>
        <taxon>Bacteria</taxon>
        <taxon>Pseudomonadati</taxon>
        <taxon>Aquificota</taxon>
        <taxon>Aquificia</taxon>
        <taxon>Desulfurobacteriales</taxon>
        <taxon>Desulfurobacteriaceae</taxon>
        <taxon>Phorcysia</taxon>
    </lineage>
</organism>
<keyword evidence="6" id="KW-0560">Oxidoreductase</keyword>
<comment type="catalytic activity">
    <reaction evidence="5">
        <text>dTDP-beta-L-rhamnose + NADP(+) = dTDP-4-dehydro-beta-L-rhamnose + NADPH + H(+)</text>
        <dbReference type="Rhea" id="RHEA:21796"/>
        <dbReference type="ChEBI" id="CHEBI:15378"/>
        <dbReference type="ChEBI" id="CHEBI:57510"/>
        <dbReference type="ChEBI" id="CHEBI:57783"/>
        <dbReference type="ChEBI" id="CHEBI:58349"/>
        <dbReference type="ChEBI" id="CHEBI:62830"/>
        <dbReference type="EC" id="1.1.1.133"/>
    </reaction>
</comment>
<dbReference type="PANTHER" id="PTHR10491:SF4">
    <property type="entry name" value="METHIONINE ADENOSYLTRANSFERASE 2 SUBUNIT BETA"/>
    <property type="match status" value="1"/>
</dbReference>
<name>A0A4R1GJL8_9BACT</name>
<accession>A0A4R1GJL8</accession>
<evidence type="ECO:0000256" key="3">
    <source>
        <dbReference type="ARBA" id="ARBA00012929"/>
    </source>
</evidence>
<dbReference type="Gene3D" id="3.90.25.10">
    <property type="entry name" value="UDP-galactose 4-epimerase, domain 1"/>
    <property type="match status" value="1"/>
</dbReference>
<evidence type="ECO:0000259" key="7">
    <source>
        <dbReference type="Pfam" id="PF04321"/>
    </source>
</evidence>
<gene>
    <name evidence="8" type="ORF">CLV27_0887</name>
</gene>
<comment type="pathway">
    <text evidence="1 6">Carbohydrate biosynthesis; dTDP-L-rhamnose biosynthesis.</text>
</comment>
<dbReference type="PANTHER" id="PTHR10491">
    <property type="entry name" value="DTDP-4-DEHYDRORHAMNOSE REDUCTASE"/>
    <property type="match status" value="1"/>
</dbReference>
<evidence type="ECO:0000313" key="8">
    <source>
        <dbReference type="EMBL" id="TCK04462.1"/>
    </source>
</evidence>
<sequence length="285" mass="32876">MRKMRYLVIGKNGQLGKEFLRKLSEKVNVEVIAVGREECDISNLEQVLSLFSTTKPDVAINCAAYNFVDKAEEDYVTAIKVNSLGIRNLAFASKKYKSFLVHYSTDYVFDGMKRNGLYTEEDTPNPLNEYGKSKLLGEKLLKEETDNFLLFRVSWVYGDGKQNFIYKLLTWAKDREYLMISNNEVSVPTSTKTIVEMTLKALDADLKGLYHLTNSGYASRYEWAKKVLQVKGIRKVIYPVSSEVFNLPAKRPEFSAMSNSKLAKTLDVEIPWWEYELERFLKTER</sequence>
<dbReference type="Pfam" id="PF04321">
    <property type="entry name" value="RmlD_sub_bind"/>
    <property type="match status" value="1"/>
</dbReference>
<dbReference type="CDD" id="cd05254">
    <property type="entry name" value="dTDP_HR_like_SDR_e"/>
    <property type="match status" value="1"/>
</dbReference>
<evidence type="ECO:0000256" key="1">
    <source>
        <dbReference type="ARBA" id="ARBA00004781"/>
    </source>
</evidence>
<dbReference type="UniPathway" id="UPA00124"/>
<evidence type="ECO:0000256" key="2">
    <source>
        <dbReference type="ARBA" id="ARBA00010944"/>
    </source>
</evidence>
<keyword evidence="9" id="KW-1185">Reference proteome</keyword>
<dbReference type="EC" id="1.1.1.133" evidence="3 6"/>
<dbReference type="GO" id="GO:0005829">
    <property type="term" value="C:cytosol"/>
    <property type="evidence" value="ECO:0007669"/>
    <property type="project" value="TreeGrafter"/>
</dbReference>
<comment type="caution">
    <text evidence="8">The sequence shown here is derived from an EMBL/GenBank/DDBJ whole genome shotgun (WGS) entry which is preliminary data.</text>
</comment>
<dbReference type="InterPro" id="IPR029903">
    <property type="entry name" value="RmlD-like-bd"/>
</dbReference>
<dbReference type="AlphaFoldDB" id="A0A4R1GJL8"/>